<accession>A0A919BSU6</accession>
<evidence type="ECO:0000313" key="2">
    <source>
        <dbReference type="Proteomes" id="UP000623842"/>
    </source>
</evidence>
<evidence type="ECO:0000313" key="1">
    <source>
        <dbReference type="EMBL" id="GHG07569.1"/>
    </source>
</evidence>
<reference evidence="1" key="1">
    <citation type="journal article" date="2014" name="Int. J. Syst. Evol. Microbiol.">
        <title>Complete genome sequence of Corynebacterium casei LMG S-19264T (=DSM 44701T), isolated from a smear-ripened cheese.</title>
        <authorList>
            <consortium name="US DOE Joint Genome Institute (JGI-PGF)"/>
            <person name="Walter F."/>
            <person name="Albersmeier A."/>
            <person name="Kalinowski J."/>
            <person name="Ruckert C."/>
        </authorList>
    </citation>
    <scope>NUCLEOTIDE SEQUENCE</scope>
    <source>
        <strain evidence="1">KCTC 42731</strain>
    </source>
</reference>
<dbReference type="Pfam" id="PF14255">
    <property type="entry name" value="Zn_ribbon_21"/>
    <property type="match status" value="1"/>
</dbReference>
<gene>
    <name evidence="1" type="ORF">GCM10017161_41560</name>
</gene>
<dbReference type="Proteomes" id="UP000623842">
    <property type="component" value="Unassembled WGS sequence"/>
</dbReference>
<dbReference type="EMBL" id="BNCK01000015">
    <property type="protein sequence ID" value="GHG07569.1"/>
    <property type="molecule type" value="Genomic_DNA"/>
</dbReference>
<proteinExistence type="predicted"/>
<dbReference type="InterPro" id="IPR025990">
    <property type="entry name" value="zinc_ribbon_bacterial"/>
</dbReference>
<protein>
    <recommendedName>
        <fullName evidence="3">CPXCG motif-containing cysteine-rich protein</fullName>
    </recommendedName>
</protein>
<comment type="caution">
    <text evidence="1">The sequence shown here is derived from an EMBL/GenBank/DDBJ whole genome shotgun (WGS) entry which is preliminary data.</text>
</comment>
<dbReference type="InterPro" id="IPR017143">
    <property type="entry name" value="UCP037225"/>
</dbReference>
<dbReference type="AlphaFoldDB" id="A0A919BSU6"/>
<keyword evidence="2" id="KW-1185">Reference proteome</keyword>
<name>A0A919BSU6_9GAMM</name>
<reference evidence="1" key="2">
    <citation type="submission" date="2020-09" db="EMBL/GenBank/DDBJ databases">
        <authorList>
            <person name="Sun Q."/>
            <person name="Kim S."/>
        </authorList>
    </citation>
    <scope>NUCLEOTIDE SEQUENCE</scope>
    <source>
        <strain evidence="1">KCTC 42731</strain>
    </source>
</reference>
<sequence length="72" mass="8369">MPHDPSRSVHDQRIECPHCGHHIYVTLDASSGDQDYYEECAACCRDIHLNMHIDEYHQKIQLAVDSDDEQVF</sequence>
<organism evidence="1 2">
    <name type="scientific">Thalassotalea marina</name>
    <dbReference type="NCBI Taxonomy" id="1673741"/>
    <lineage>
        <taxon>Bacteria</taxon>
        <taxon>Pseudomonadati</taxon>
        <taxon>Pseudomonadota</taxon>
        <taxon>Gammaproteobacteria</taxon>
        <taxon>Alteromonadales</taxon>
        <taxon>Colwelliaceae</taxon>
        <taxon>Thalassotalea</taxon>
    </lineage>
</organism>
<dbReference type="RefSeq" id="WP_189774769.1">
    <property type="nucleotide sequence ID" value="NZ_BNCK01000015.1"/>
</dbReference>
<evidence type="ECO:0008006" key="3">
    <source>
        <dbReference type="Google" id="ProtNLM"/>
    </source>
</evidence>
<dbReference type="PIRSF" id="PIRSF037225">
    <property type="entry name" value="UCP037225"/>
    <property type="match status" value="1"/>
</dbReference>